<dbReference type="GeneID" id="26257806"/>
<keyword evidence="2" id="KW-1185">Reference proteome</keyword>
<feature type="non-terminal residue" evidence="1">
    <location>
        <position position="93"/>
    </location>
</feature>
<dbReference type="AlphaFoldDB" id="W7DWS8"/>
<feature type="non-terminal residue" evidence="1">
    <location>
        <position position="1"/>
    </location>
</feature>
<dbReference type="HOGENOM" id="CLU_2405269_0_0_1"/>
<proteinExistence type="predicted"/>
<evidence type="ECO:0000313" key="2">
    <source>
        <dbReference type="Proteomes" id="UP000054337"/>
    </source>
</evidence>
<dbReference type="Proteomes" id="UP000054337">
    <property type="component" value="Unassembled WGS sequence"/>
</dbReference>
<protein>
    <submittedName>
        <fullName evidence="1">Uncharacterized protein</fullName>
    </submittedName>
</protein>
<accession>W7DWS8</accession>
<evidence type="ECO:0000313" key="1">
    <source>
        <dbReference type="EMBL" id="EUN20446.1"/>
    </source>
</evidence>
<dbReference type="RefSeq" id="XP_014550020.1">
    <property type="nucleotide sequence ID" value="XM_014694534.1"/>
</dbReference>
<sequence>QSATFLPTGSSQLDTNLFETTLGDRHSSHNTASTNADMLDWYGKDNSDAPQAIPHMLLSHPAHVDVRPSASLTCTTRLYDQDKDDRGNHSSYN</sequence>
<reference evidence="1 2" key="1">
    <citation type="journal article" date="2013" name="PLoS Genet.">
        <title>Comparative genome structure, secondary metabolite, and effector coding capacity across Cochliobolus pathogens.</title>
        <authorList>
            <person name="Condon B.J."/>
            <person name="Leng Y."/>
            <person name="Wu D."/>
            <person name="Bushley K.E."/>
            <person name="Ohm R.A."/>
            <person name="Otillar R."/>
            <person name="Martin J."/>
            <person name="Schackwitz W."/>
            <person name="Grimwood J."/>
            <person name="MohdZainudin N."/>
            <person name="Xue C."/>
            <person name="Wang R."/>
            <person name="Manning V.A."/>
            <person name="Dhillon B."/>
            <person name="Tu Z.J."/>
            <person name="Steffenson B.J."/>
            <person name="Salamov A."/>
            <person name="Sun H."/>
            <person name="Lowry S."/>
            <person name="LaButti K."/>
            <person name="Han J."/>
            <person name="Copeland A."/>
            <person name="Lindquist E."/>
            <person name="Barry K."/>
            <person name="Schmutz J."/>
            <person name="Baker S.E."/>
            <person name="Ciuffetti L.M."/>
            <person name="Grigoriev I.V."/>
            <person name="Zhong S."/>
            <person name="Turgeon B.G."/>
        </authorList>
    </citation>
    <scope>NUCLEOTIDE SEQUENCE [LARGE SCALE GENOMIC DNA]</scope>
    <source>
        <strain evidence="1 2">FI3</strain>
    </source>
</reference>
<name>W7DWS8_BIPV3</name>
<organism evidence="1 2">
    <name type="scientific">Bipolaris victoriae (strain FI3)</name>
    <name type="common">Victoria blight of oats agent</name>
    <name type="synonym">Cochliobolus victoriae</name>
    <dbReference type="NCBI Taxonomy" id="930091"/>
    <lineage>
        <taxon>Eukaryota</taxon>
        <taxon>Fungi</taxon>
        <taxon>Dikarya</taxon>
        <taxon>Ascomycota</taxon>
        <taxon>Pezizomycotina</taxon>
        <taxon>Dothideomycetes</taxon>
        <taxon>Pleosporomycetidae</taxon>
        <taxon>Pleosporales</taxon>
        <taxon>Pleosporineae</taxon>
        <taxon>Pleosporaceae</taxon>
        <taxon>Bipolaris</taxon>
    </lineage>
</organism>
<gene>
    <name evidence="1" type="ORF">COCVIDRAFT_71713</name>
</gene>
<dbReference type="EMBL" id="KI969038">
    <property type="protein sequence ID" value="EUN20446.1"/>
    <property type="molecule type" value="Genomic_DNA"/>
</dbReference>